<dbReference type="PANTHER" id="PTHR21601:SF0">
    <property type="entry name" value="PROTEIN SPA2-RELATED"/>
    <property type="match status" value="1"/>
</dbReference>
<feature type="region of interest" description="Disordered" evidence="1">
    <location>
        <begin position="1"/>
        <end position="133"/>
    </location>
</feature>
<keyword evidence="4" id="KW-1185">Reference proteome</keyword>
<dbReference type="GO" id="GO:0005078">
    <property type="term" value="F:MAP-kinase scaffold activity"/>
    <property type="evidence" value="ECO:0007669"/>
    <property type="project" value="TreeGrafter"/>
</dbReference>
<feature type="region of interest" description="Disordered" evidence="1">
    <location>
        <begin position="386"/>
        <end position="407"/>
    </location>
</feature>
<feature type="compositionally biased region" description="Basic and acidic residues" evidence="1">
    <location>
        <begin position="111"/>
        <end position="120"/>
    </location>
</feature>
<feature type="region of interest" description="Disordered" evidence="1">
    <location>
        <begin position="152"/>
        <end position="200"/>
    </location>
</feature>
<evidence type="ECO:0000313" key="4">
    <source>
        <dbReference type="Proteomes" id="UP001174691"/>
    </source>
</evidence>
<organism evidence="3 4">
    <name type="scientific">Coniochaeta hoffmannii</name>
    <dbReference type="NCBI Taxonomy" id="91930"/>
    <lineage>
        <taxon>Eukaryota</taxon>
        <taxon>Fungi</taxon>
        <taxon>Dikarya</taxon>
        <taxon>Ascomycota</taxon>
        <taxon>Pezizomycotina</taxon>
        <taxon>Sordariomycetes</taxon>
        <taxon>Sordariomycetidae</taxon>
        <taxon>Coniochaetales</taxon>
        <taxon>Coniochaetaceae</taxon>
        <taxon>Coniochaeta</taxon>
    </lineage>
</organism>
<dbReference type="PANTHER" id="PTHR21601">
    <property type="entry name" value="SPA2 PROTEIN"/>
    <property type="match status" value="1"/>
</dbReference>
<name>A0AA38S2Y7_9PEZI</name>
<feature type="compositionally biased region" description="Low complexity" evidence="1">
    <location>
        <begin position="778"/>
        <end position="792"/>
    </location>
</feature>
<evidence type="ECO:0000313" key="3">
    <source>
        <dbReference type="EMBL" id="KAJ9149694.1"/>
    </source>
</evidence>
<protein>
    <submittedName>
        <fullName evidence="3">Protein SPA2</fullName>
    </submittedName>
</protein>
<dbReference type="EMBL" id="JANBVN010000076">
    <property type="protein sequence ID" value="KAJ9149694.1"/>
    <property type="molecule type" value="Genomic_DNA"/>
</dbReference>
<dbReference type="GO" id="GO:1902716">
    <property type="term" value="C:cell cortex of growing cell tip"/>
    <property type="evidence" value="ECO:0007669"/>
    <property type="project" value="TreeGrafter"/>
</dbReference>
<feature type="compositionally biased region" description="Basic and acidic residues" evidence="1">
    <location>
        <begin position="87"/>
        <end position="101"/>
    </location>
</feature>
<proteinExistence type="predicted"/>
<reference evidence="3" key="1">
    <citation type="submission" date="2022-07" db="EMBL/GenBank/DDBJ databases">
        <title>Fungi with potential for degradation of polypropylene.</title>
        <authorList>
            <person name="Gostincar C."/>
        </authorList>
    </citation>
    <scope>NUCLEOTIDE SEQUENCE</scope>
    <source>
        <strain evidence="3">EXF-13287</strain>
    </source>
</reference>
<feature type="compositionally biased region" description="Basic and acidic residues" evidence="1">
    <location>
        <begin position="345"/>
        <end position="354"/>
    </location>
</feature>
<sequence length="958" mass="105463">MNGRNAPLSPVSLGGSEWKYQPQTDSQDPYQTTLRGQLPISPPNSGGSAGMMDGGFPPQPRGSNGGPSPPASVGRSSVASNIYARSESGRSQRDDNHEAILGEHYVSLKRFLSEKSRDGRPNAPPNKARDKLQRLTGVQFLELSTDVYDELKRREAVQRRPSNAGPNQGPPPYLMPENNFHPKRNQARQKLSSLGPPRFRDLATDVFCELERRYPRFQAGDIPRMGSPMSMSMRGPPSRSQTPVNGMNGFPPPRPGSRMRRPSEASSIRSGRGGPPPVNGNYGVPASPSPANGEYGRPTPKQFQSNTIVPNKSTMLEEDDEPISPLTPAPDANGYGLGPLSANQESERSFDGYGDRSAVPSETDQRLIDEYESQVRDLREKLDNMEDTMRQKEEEMSRKLDEERDRASAVNVQKKEWDDIRADLENRLADAQNLNDSLRQELDRLRDDHAAEVRDLREQLEDAKLTAQTAPRNNMGSRGGADMDLQRENDDLRAALQEQQQVTDEVRREAQDFLREMKLLSQQGTAAWERQSEMEKTIEQLESEVRDWRNRYARTKTQLRNMRASSLGLTIEQDAAQYVKERGFTEENGLVKDVHVTKFQISIDELLRRARVDNPDQVIDSMKAVVVSVRRITKDIDDSGPKSEELAQQQVRLKTKVSQTANNLITASKNFAAAAGISPVSLLDAAASHLIAAVVDMLRTVKIRATPAGELEDDDDGTITPVDSTGFFSPRSNSNNQSQSSSAMSSAPRTQDSSLPPPPPFQGLGGIGNRGSADSSTYSPISSPRESYSSKRPASRGIGYPGGLNKGLPSGPSPATNGYRQQQAAAANRQEDVKIYLEDQTAVLVQTIQNLVQLIRGDAGIDQITEDINAIADVVGKVVAETETLGDEGRQLTQRLGVCRERLLEAGDRGVDLAADGKDPGSREWRMWTQTLPPIAFEIARETKEVVMRLGSGGDDFS</sequence>
<feature type="domain" description="GIT Spa2 homology (SHD)" evidence="2">
    <location>
        <begin position="187"/>
        <end position="217"/>
    </location>
</feature>
<feature type="region of interest" description="Disordered" evidence="1">
    <location>
        <begin position="709"/>
        <end position="825"/>
    </location>
</feature>
<evidence type="ECO:0000259" key="2">
    <source>
        <dbReference type="SMART" id="SM00555"/>
    </source>
</evidence>
<dbReference type="InterPro" id="IPR013724">
    <property type="entry name" value="GIT_SHD"/>
</dbReference>
<evidence type="ECO:0000256" key="1">
    <source>
        <dbReference type="SAM" id="MobiDB-lite"/>
    </source>
</evidence>
<feature type="compositionally biased region" description="Low complexity" evidence="1">
    <location>
        <begin position="729"/>
        <end position="749"/>
    </location>
</feature>
<dbReference type="InterPro" id="IPR056439">
    <property type="entry name" value="VBS_C3G9"/>
</dbReference>
<feature type="compositionally biased region" description="Polar residues" evidence="1">
    <location>
        <begin position="301"/>
        <end position="314"/>
    </location>
</feature>
<dbReference type="Pfam" id="PF08518">
    <property type="entry name" value="GIT_SHD"/>
    <property type="match status" value="2"/>
</dbReference>
<dbReference type="InterPro" id="IPR039892">
    <property type="entry name" value="Spa2/Sph1"/>
</dbReference>
<dbReference type="GO" id="GO:0005826">
    <property type="term" value="C:actomyosin contractile ring"/>
    <property type="evidence" value="ECO:0007669"/>
    <property type="project" value="TreeGrafter"/>
</dbReference>
<dbReference type="AlphaFoldDB" id="A0AA38S2Y7"/>
<dbReference type="SMART" id="SM00555">
    <property type="entry name" value="GIT"/>
    <property type="match status" value="2"/>
</dbReference>
<feature type="compositionally biased region" description="Polar residues" evidence="1">
    <location>
        <begin position="21"/>
        <end position="35"/>
    </location>
</feature>
<dbReference type="Proteomes" id="UP001174691">
    <property type="component" value="Unassembled WGS sequence"/>
</dbReference>
<accession>A0AA38S2Y7</accession>
<comment type="caution">
    <text evidence="3">The sequence shown here is derived from an EMBL/GenBank/DDBJ whole genome shotgun (WGS) entry which is preliminary data.</text>
</comment>
<dbReference type="Pfam" id="PF23742">
    <property type="entry name" value="VBS_C3G9"/>
    <property type="match status" value="1"/>
</dbReference>
<feature type="domain" description="GIT Spa2 homology (SHD)" evidence="2">
    <location>
        <begin position="128"/>
        <end position="158"/>
    </location>
</feature>
<feature type="region of interest" description="Disordered" evidence="1">
    <location>
        <begin position="213"/>
        <end position="363"/>
    </location>
</feature>
<gene>
    <name evidence="3" type="ORF">NKR19_g5530</name>
</gene>
<feature type="compositionally biased region" description="Low complexity" evidence="1">
    <location>
        <begin position="223"/>
        <end position="240"/>
    </location>
</feature>